<dbReference type="InterPro" id="IPR050766">
    <property type="entry name" value="Bact_Lucif_Oxidored"/>
</dbReference>
<dbReference type="NCBIfam" id="TIGR03620">
    <property type="entry name" value="F420_MSMEG_4141"/>
    <property type="match status" value="1"/>
</dbReference>
<dbReference type="AlphaFoldDB" id="A0A2N3VJR8"/>
<accession>A0A2N3VJR8</accession>
<dbReference type="OrthoDB" id="4760590at2"/>
<evidence type="ECO:0000259" key="1">
    <source>
        <dbReference type="Pfam" id="PF00296"/>
    </source>
</evidence>
<organism evidence="2 3">
    <name type="scientific">Nocardia fluminea</name>
    <dbReference type="NCBI Taxonomy" id="134984"/>
    <lineage>
        <taxon>Bacteria</taxon>
        <taxon>Bacillati</taxon>
        <taxon>Actinomycetota</taxon>
        <taxon>Actinomycetes</taxon>
        <taxon>Mycobacteriales</taxon>
        <taxon>Nocardiaceae</taxon>
        <taxon>Nocardia</taxon>
    </lineage>
</organism>
<dbReference type="InterPro" id="IPR011251">
    <property type="entry name" value="Luciferase-like_dom"/>
</dbReference>
<dbReference type="GO" id="GO:0016705">
    <property type="term" value="F:oxidoreductase activity, acting on paired donors, with incorporation or reduction of molecular oxygen"/>
    <property type="evidence" value="ECO:0007669"/>
    <property type="project" value="InterPro"/>
</dbReference>
<dbReference type="InterPro" id="IPR036661">
    <property type="entry name" value="Luciferase-like_sf"/>
</dbReference>
<sequence>MTNSDLGKFGVWRHYKGFAPTAAREIEELGYGALWLGGSPPADLPVAESLLEATESLIVGTSIVNIWTAPADTVAESFHRIDQRFPGRFLLGIGVGHREANGTEAVKPYDALVTYLDELDAAGVPKERRALAALGPRVLELARDRTAGALPYLAPPEHTKAARDTLGAEALLVAEQKVVLDDDVARARELARGTVSMYLGLVNYLNNLRRVGFSEQDITKPGSDRLIDALAVNGTPADVAAGLVAHLDAGADHVAIQPLNEDYLAALRALAAVLPFTR</sequence>
<keyword evidence="3" id="KW-1185">Reference proteome</keyword>
<dbReference type="InterPro" id="IPR019922">
    <property type="entry name" value="Lucif-like_OxRdatse_MSMEG_4141"/>
</dbReference>
<proteinExistence type="predicted"/>
<protein>
    <submittedName>
        <fullName evidence="2">Putative F420-dependent oxidoreductase</fullName>
    </submittedName>
</protein>
<dbReference type="GO" id="GO:0005829">
    <property type="term" value="C:cytosol"/>
    <property type="evidence" value="ECO:0007669"/>
    <property type="project" value="TreeGrafter"/>
</dbReference>
<evidence type="ECO:0000313" key="2">
    <source>
        <dbReference type="EMBL" id="PKV81855.1"/>
    </source>
</evidence>
<evidence type="ECO:0000313" key="3">
    <source>
        <dbReference type="Proteomes" id="UP000233766"/>
    </source>
</evidence>
<gene>
    <name evidence="2" type="ORF">ATK86_6327</name>
</gene>
<dbReference type="Gene3D" id="3.20.20.30">
    <property type="entry name" value="Luciferase-like domain"/>
    <property type="match status" value="2"/>
</dbReference>
<reference evidence="2 3" key="1">
    <citation type="submission" date="2017-12" db="EMBL/GenBank/DDBJ databases">
        <title>Sequencing the genomes of 1000 Actinobacteria strains.</title>
        <authorList>
            <person name="Klenk H.-P."/>
        </authorList>
    </citation>
    <scope>NUCLEOTIDE SEQUENCE [LARGE SCALE GENOMIC DNA]</scope>
    <source>
        <strain evidence="2 3">DSM 44489</strain>
    </source>
</reference>
<dbReference type="SUPFAM" id="SSF51679">
    <property type="entry name" value="Bacterial luciferase-like"/>
    <property type="match status" value="1"/>
</dbReference>
<dbReference type="PANTHER" id="PTHR30137">
    <property type="entry name" value="LUCIFERASE-LIKE MONOOXYGENASE"/>
    <property type="match status" value="1"/>
</dbReference>
<comment type="caution">
    <text evidence="2">The sequence shown here is derived from an EMBL/GenBank/DDBJ whole genome shotgun (WGS) entry which is preliminary data.</text>
</comment>
<dbReference type="EMBL" id="PJMW01000002">
    <property type="protein sequence ID" value="PKV81855.1"/>
    <property type="molecule type" value="Genomic_DNA"/>
</dbReference>
<dbReference type="PANTHER" id="PTHR30137:SF18">
    <property type="entry name" value="CONSERVED PROTEIN"/>
    <property type="match status" value="1"/>
</dbReference>
<feature type="domain" description="Luciferase-like" evidence="1">
    <location>
        <begin position="21"/>
        <end position="110"/>
    </location>
</feature>
<dbReference type="RefSeq" id="WP_101467499.1">
    <property type="nucleotide sequence ID" value="NZ_PJMW01000002.1"/>
</dbReference>
<dbReference type="Pfam" id="PF00296">
    <property type="entry name" value="Bac_luciferase"/>
    <property type="match status" value="1"/>
</dbReference>
<dbReference type="Proteomes" id="UP000233766">
    <property type="component" value="Unassembled WGS sequence"/>
</dbReference>
<name>A0A2N3VJR8_9NOCA</name>